<accession>H1ZU53</accession>
<evidence type="ECO:0000259" key="4">
    <source>
        <dbReference type="Pfam" id="PF01824"/>
    </source>
</evidence>
<comment type="similarity">
    <text evidence="1">Belongs to the intron maturase 2 family. MatK subfamily.</text>
</comment>
<reference evidence="5" key="1">
    <citation type="submission" date="2010-06" db="EMBL/GenBank/DDBJ databases">
        <title>Molecular systematics of the Cactaceae.</title>
        <authorList>
            <person name="Barcenas R.T."/>
            <person name="Yesson C.J."/>
            <person name="Hawkins J.A."/>
        </authorList>
    </citation>
    <scope>NUCLEOTIDE SEQUENCE</scope>
    <source>
        <strain evidence="5">LS5566A</strain>
    </source>
</reference>
<gene>
    <name evidence="5" type="primary">matK</name>
</gene>
<sequence>MEEFQRYIELDRSWQHNFFYPLIFQEYIYGFAYDHGLNKSILLENAGDKKYSLLIVKRLINRMYQQTHLILSANHSNQNDFFGHKHKKNLYYQIISEGFAVIVEIPFSLLLISSPEAEENQIVKSHNLRSIHSIFPFFEDKFLHLNYVLEILIPYPIHLEILVQTLRYWVKDASSLHLLRFFLYEYRNWNSLITPQKSNSIFSKRNQRLFLFLYNFHVCEYESIFFFLCNQSSHLRSTSFGALLERNYFYGKLEYLVKVKTFTKDFCLILWLFKDPFLHYVRYRGKSILASKGTSLLMHKWKYYLLNFWQCHFSPVVSTKKNLYQSVIKAFSRLYGFFFKCSTQFFSDTESNGSKFFSNR</sequence>
<evidence type="ECO:0000256" key="3">
    <source>
        <dbReference type="RuleBase" id="RU004226"/>
    </source>
</evidence>
<evidence type="ECO:0000313" key="5">
    <source>
        <dbReference type="EMBL" id="CBV65608.1"/>
    </source>
</evidence>
<dbReference type="PANTHER" id="PTHR34811:SF1">
    <property type="entry name" value="MATURASE K"/>
    <property type="match status" value="1"/>
</dbReference>
<dbReference type="AlphaFoldDB" id="H1ZU53"/>
<protein>
    <submittedName>
        <fullName evidence="5">Maturase K</fullName>
    </submittedName>
</protein>
<dbReference type="InterPro" id="IPR024942">
    <property type="entry name" value="Maturase_MatK_N"/>
</dbReference>
<keyword evidence="2" id="KW-0507">mRNA processing</keyword>
<comment type="function">
    <text evidence="3">Usually encoded in the trnK tRNA gene intron. Probably assists in splicing its own and other chloroplast group II introns.</text>
</comment>
<feature type="domain" description="Maturase MatK N-terminal" evidence="4">
    <location>
        <begin position="1"/>
        <end position="321"/>
    </location>
</feature>
<geneLocation type="chloroplast" evidence="5"/>
<dbReference type="GO" id="GO:0009507">
    <property type="term" value="C:chloroplast"/>
    <property type="evidence" value="ECO:0007669"/>
    <property type="project" value="InterPro"/>
</dbReference>
<dbReference type="Pfam" id="PF01824">
    <property type="entry name" value="MatK_N"/>
    <property type="match status" value="1"/>
</dbReference>
<dbReference type="EMBL" id="FN997359">
    <property type="protein sequence ID" value="CBV65608.1"/>
    <property type="molecule type" value="Genomic_DNA"/>
</dbReference>
<dbReference type="PANTHER" id="PTHR34811">
    <property type="entry name" value="MATURASE K"/>
    <property type="match status" value="1"/>
</dbReference>
<keyword evidence="3 5" id="KW-0150">Chloroplast</keyword>
<evidence type="ECO:0000256" key="1">
    <source>
        <dbReference type="ARBA" id="ARBA00006621"/>
    </source>
</evidence>
<evidence type="ECO:0000256" key="2">
    <source>
        <dbReference type="ARBA" id="ARBA00022664"/>
    </source>
</evidence>
<organism evidence="5">
    <name type="scientific">Mammillaria morganiana</name>
    <dbReference type="NCBI Taxonomy" id="867433"/>
    <lineage>
        <taxon>Eukaryota</taxon>
        <taxon>Viridiplantae</taxon>
        <taxon>Streptophyta</taxon>
        <taxon>Embryophyta</taxon>
        <taxon>Tracheophyta</taxon>
        <taxon>Spermatophyta</taxon>
        <taxon>Magnoliopsida</taxon>
        <taxon>eudicotyledons</taxon>
        <taxon>Gunneridae</taxon>
        <taxon>Pentapetalae</taxon>
        <taxon>Caryophyllales</taxon>
        <taxon>Cactineae</taxon>
        <taxon>Cactaceae</taxon>
        <taxon>Cactoideae</taxon>
        <taxon>Cacteae</taxon>
        <taxon>Mammillaria</taxon>
    </lineage>
</organism>
<dbReference type="GO" id="GO:0006397">
    <property type="term" value="P:mRNA processing"/>
    <property type="evidence" value="ECO:0007669"/>
    <property type="project" value="UniProtKB-KW"/>
</dbReference>
<dbReference type="InterPro" id="IPR002866">
    <property type="entry name" value="Maturase_MatK"/>
</dbReference>
<keyword evidence="3 5" id="KW-0934">Plastid</keyword>
<proteinExistence type="inferred from homology"/>
<name>H1ZU53_9CARY</name>